<keyword evidence="2" id="KW-1185">Reference proteome</keyword>
<dbReference type="Proteomes" id="UP000015106">
    <property type="component" value="Chromosome 2"/>
</dbReference>
<protein>
    <submittedName>
        <fullName evidence="1">Uncharacterized protein</fullName>
    </submittedName>
</protein>
<proteinExistence type="predicted"/>
<reference evidence="2" key="1">
    <citation type="journal article" date="2013" name="Nature">
        <title>Draft genome of the wheat A-genome progenitor Triticum urartu.</title>
        <authorList>
            <person name="Ling H.Q."/>
            <person name="Zhao S."/>
            <person name="Liu D."/>
            <person name="Wang J."/>
            <person name="Sun H."/>
            <person name="Zhang C."/>
            <person name="Fan H."/>
            <person name="Li D."/>
            <person name="Dong L."/>
            <person name="Tao Y."/>
            <person name="Gao C."/>
            <person name="Wu H."/>
            <person name="Li Y."/>
            <person name="Cui Y."/>
            <person name="Guo X."/>
            <person name="Zheng S."/>
            <person name="Wang B."/>
            <person name="Yu K."/>
            <person name="Liang Q."/>
            <person name="Yang W."/>
            <person name="Lou X."/>
            <person name="Chen J."/>
            <person name="Feng M."/>
            <person name="Jian J."/>
            <person name="Zhang X."/>
            <person name="Luo G."/>
            <person name="Jiang Y."/>
            <person name="Liu J."/>
            <person name="Wang Z."/>
            <person name="Sha Y."/>
            <person name="Zhang B."/>
            <person name="Wu H."/>
            <person name="Tang D."/>
            <person name="Shen Q."/>
            <person name="Xue P."/>
            <person name="Zou S."/>
            <person name="Wang X."/>
            <person name="Liu X."/>
            <person name="Wang F."/>
            <person name="Yang Y."/>
            <person name="An X."/>
            <person name="Dong Z."/>
            <person name="Zhang K."/>
            <person name="Zhang X."/>
            <person name="Luo M.C."/>
            <person name="Dvorak J."/>
            <person name="Tong Y."/>
            <person name="Wang J."/>
            <person name="Yang H."/>
            <person name="Li Z."/>
            <person name="Wang D."/>
            <person name="Zhang A."/>
            <person name="Wang J."/>
        </authorList>
    </citation>
    <scope>NUCLEOTIDE SEQUENCE</scope>
    <source>
        <strain evidence="2">cv. G1812</strain>
    </source>
</reference>
<organism evidence="1 2">
    <name type="scientific">Triticum urartu</name>
    <name type="common">Red wild einkorn</name>
    <name type="synonym">Crithodium urartu</name>
    <dbReference type="NCBI Taxonomy" id="4572"/>
    <lineage>
        <taxon>Eukaryota</taxon>
        <taxon>Viridiplantae</taxon>
        <taxon>Streptophyta</taxon>
        <taxon>Embryophyta</taxon>
        <taxon>Tracheophyta</taxon>
        <taxon>Spermatophyta</taxon>
        <taxon>Magnoliopsida</taxon>
        <taxon>Liliopsida</taxon>
        <taxon>Poales</taxon>
        <taxon>Poaceae</taxon>
        <taxon>BOP clade</taxon>
        <taxon>Pooideae</taxon>
        <taxon>Triticodae</taxon>
        <taxon>Triticeae</taxon>
        <taxon>Triticinae</taxon>
        <taxon>Triticum</taxon>
    </lineage>
</organism>
<dbReference type="Gramene" id="TuG1812G0200005598.01.T01">
    <property type="protein sequence ID" value="TuG1812G0200005598.01.T01.cds290175"/>
    <property type="gene ID" value="TuG1812G0200005598.01"/>
</dbReference>
<name>A0A8R7PKB5_TRIUA</name>
<evidence type="ECO:0000313" key="1">
    <source>
        <dbReference type="EnsemblPlants" id="TuG1812G0200005598.01.T01.cds290175"/>
    </source>
</evidence>
<reference evidence="1" key="2">
    <citation type="submission" date="2018-03" db="EMBL/GenBank/DDBJ databases">
        <title>The Triticum urartu genome reveals the dynamic nature of wheat genome evolution.</title>
        <authorList>
            <person name="Ling H."/>
            <person name="Ma B."/>
            <person name="Shi X."/>
            <person name="Liu H."/>
            <person name="Dong L."/>
            <person name="Sun H."/>
            <person name="Cao Y."/>
            <person name="Gao Q."/>
            <person name="Zheng S."/>
            <person name="Li Y."/>
            <person name="Yu Y."/>
            <person name="Du H."/>
            <person name="Qi M."/>
            <person name="Li Y."/>
            <person name="Yu H."/>
            <person name="Cui Y."/>
            <person name="Wang N."/>
            <person name="Chen C."/>
            <person name="Wu H."/>
            <person name="Zhao Y."/>
            <person name="Zhang J."/>
            <person name="Li Y."/>
            <person name="Zhou W."/>
            <person name="Zhang B."/>
            <person name="Hu W."/>
            <person name="Eijk M."/>
            <person name="Tang J."/>
            <person name="Witsenboer H."/>
            <person name="Zhao S."/>
            <person name="Li Z."/>
            <person name="Zhang A."/>
            <person name="Wang D."/>
            <person name="Liang C."/>
        </authorList>
    </citation>
    <scope>NUCLEOTIDE SEQUENCE [LARGE SCALE GENOMIC DNA]</scope>
    <source>
        <strain evidence="1">cv. G1812</strain>
    </source>
</reference>
<dbReference type="Pfam" id="PF07893">
    <property type="entry name" value="DUF1668"/>
    <property type="match status" value="1"/>
</dbReference>
<evidence type="ECO:0000313" key="2">
    <source>
        <dbReference type="Proteomes" id="UP000015106"/>
    </source>
</evidence>
<accession>A0A8R7PKB5</accession>
<reference evidence="1" key="3">
    <citation type="submission" date="2022-06" db="UniProtKB">
        <authorList>
            <consortium name="EnsemblPlants"/>
        </authorList>
    </citation>
    <scope>IDENTIFICATION</scope>
</reference>
<sequence>MKARQLMNVVMQRYRGGSLYTVSRINPEEQLFYPSTAEARAAAKSKVNLTDCPSGVVPPWMETISRIPPPRLRLERSISDEERMDFLPFHERGSGGASKILCVDAEGRTVLCDMDAGSLQLIP</sequence>
<dbReference type="AlphaFoldDB" id="A0A8R7PKB5"/>
<dbReference type="InterPro" id="IPR012871">
    <property type="entry name" value="DUF1668_ORYSA"/>
</dbReference>
<dbReference type="EnsemblPlants" id="TuG1812G0200005598.01.T01">
    <property type="protein sequence ID" value="TuG1812G0200005598.01.T01.cds290175"/>
    <property type="gene ID" value="TuG1812G0200005598.01"/>
</dbReference>